<dbReference type="InterPro" id="IPR013083">
    <property type="entry name" value="Znf_RING/FYVE/PHD"/>
</dbReference>
<evidence type="ECO:0000313" key="5">
    <source>
        <dbReference type="Proteomes" id="UP000187455"/>
    </source>
</evidence>
<reference evidence="4 5" key="1">
    <citation type="journal article" date="2016" name="Mol. Biol. Evol.">
        <title>Genome-Wide Survey of Gut Fungi (Harpellales) Reveals the First Horizontally Transferred Ubiquitin Gene from a Mosquito Host.</title>
        <authorList>
            <person name="Wang Y."/>
            <person name="White M.M."/>
            <person name="Kvist S."/>
            <person name="Moncalvo J.M."/>
        </authorList>
    </citation>
    <scope>NUCLEOTIDE SEQUENCE [LARGE SCALE GENOMIC DNA]</scope>
    <source>
        <strain evidence="4 5">ALG-7-W6</strain>
    </source>
</reference>
<dbReference type="Gene3D" id="3.30.40.10">
    <property type="entry name" value="Zinc/RING finger domain, C3HC4 (zinc finger)"/>
    <property type="match status" value="1"/>
</dbReference>
<evidence type="ECO:0000259" key="3">
    <source>
        <dbReference type="PROSITE" id="PS50089"/>
    </source>
</evidence>
<gene>
    <name evidence="4" type="ORF">AYI68_g3417</name>
</gene>
<sequence>MSCAICFQTWIPAFIEKNNSNFLVESFNSSDKAPESASLGLDLTDNGISPNTTSSNTIKSQLDARSASFRRAEARSESLVIDKFPDIDIEQAAALSCGHVFHANCVQKWLVHKRCCPTCRADQKTNQQPIPLFIDFGIESIYDSAVSSKSISSLTTDLDSSLPFESDLSDSMLLETYKKILHDRNDDLLEIMASSSSIEDSYKEKLAQSDSKYNECLSNLATTKAKLISKKESNKSLTAKLIKQNKEIEQMIKRHQYAIVNTENMSRQISVLKSEISDLKASLKTLDFYKYGLVEARKMNTSLVSKLSKYRRASQRRKISQVLRPDHQISDCSSSEDLTHTPSQSTFTPGPDLDLSTFTNQHLSDTIPSPGPSPSSSPNPSPQKKLKLNANVSTSNPLEISRGSLVPTTFKPSLFKNSPSLKLSLDSLSLKPPISTTNTYSKSKIRLPNDHSTPNTRSDSKNNCESTSKPSLNPFEINSQPPLKKSRPGK</sequence>
<keyword evidence="1" id="KW-0863">Zinc-finger</keyword>
<name>A0A1R0H004_9FUNG</name>
<keyword evidence="1" id="KW-0862">Zinc</keyword>
<dbReference type="GO" id="GO:0008270">
    <property type="term" value="F:zinc ion binding"/>
    <property type="evidence" value="ECO:0007669"/>
    <property type="project" value="UniProtKB-KW"/>
</dbReference>
<dbReference type="AlphaFoldDB" id="A0A1R0H004"/>
<feature type="compositionally biased region" description="Polar residues" evidence="2">
    <location>
        <begin position="330"/>
        <end position="348"/>
    </location>
</feature>
<dbReference type="Proteomes" id="UP000187455">
    <property type="component" value="Unassembled WGS sequence"/>
</dbReference>
<evidence type="ECO:0000256" key="2">
    <source>
        <dbReference type="SAM" id="MobiDB-lite"/>
    </source>
</evidence>
<dbReference type="EMBL" id="LSSL01001510">
    <property type="protein sequence ID" value="OLY82465.1"/>
    <property type="molecule type" value="Genomic_DNA"/>
</dbReference>
<comment type="caution">
    <text evidence="4">The sequence shown here is derived from an EMBL/GenBank/DDBJ whole genome shotgun (WGS) entry which is preliminary data.</text>
</comment>
<feature type="compositionally biased region" description="Polar residues" evidence="2">
    <location>
        <begin position="356"/>
        <end position="367"/>
    </location>
</feature>
<protein>
    <submittedName>
        <fullName evidence="4">E3 ubiquitin-protein ligase TRAIP</fullName>
    </submittedName>
</protein>
<dbReference type="SUPFAM" id="SSF57850">
    <property type="entry name" value="RING/U-box"/>
    <property type="match status" value="1"/>
</dbReference>
<dbReference type="CDD" id="cd16448">
    <property type="entry name" value="RING-H2"/>
    <property type="match status" value="1"/>
</dbReference>
<feature type="compositionally biased region" description="Polar residues" evidence="2">
    <location>
        <begin position="450"/>
        <end position="481"/>
    </location>
</feature>
<evidence type="ECO:0000313" key="4">
    <source>
        <dbReference type="EMBL" id="OLY82465.1"/>
    </source>
</evidence>
<proteinExistence type="predicted"/>
<feature type="region of interest" description="Disordered" evidence="2">
    <location>
        <begin position="314"/>
        <end position="387"/>
    </location>
</feature>
<dbReference type="PROSITE" id="PS50089">
    <property type="entry name" value="ZF_RING_2"/>
    <property type="match status" value="1"/>
</dbReference>
<keyword evidence="5" id="KW-1185">Reference proteome</keyword>
<feature type="region of interest" description="Disordered" evidence="2">
    <location>
        <begin position="426"/>
        <end position="490"/>
    </location>
</feature>
<dbReference type="Pfam" id="PF13639">
    <property type="entry name" value="zf-RING_2"/>
    <property type="match status" value="1"/>
</dbReference>
<dbReference type="OrthoDB" id="8062037at2759"/>
<keyword evidence="1" id="KW-0479">Metal-binding</keyword>
<dbReference type="InterPro" id="IPR001841">
    <property type="entry name" value="Znf_RING"/>
</dbReference>
<organism evidence="4 5">
    <name type="scientific">Smittium mucronatum</name>
    <dbReference type="NCBI Taxonomy" id="133383"/>
    <lineage>
        <taxon>Eukaryota</taxon>
        <taxon>Fungi</taxon>
        <taxon>Fungi incertae sedis</taxon>
        <taxon>Zoopagomycota</taxon>
        <taxon>Kickxellomycotina</taxon>
        <taxon>Harpellomycetes</taxon>
        <taxon>Harpellales</taxon>
        <taxon>Legeriomycetaceae</taxon>
        <taxon>Smittium</taxon>
    </lineage>
</organism>
<evidence type="ECO:0000256" key="1">
    <source>
        <dbReference type="PROSITE-ProRule" id="PRU00175"/>
    </source>
</evidence>
<feature type="domain" description="RING-type" evidence="3">
    <location>
        <begin position="95"/>
        <end position="120"/>
    </location>
</feature>
<accession>A0A1R0H004</accession>
<feature type="compositionally biased region" description="Pro residues" evidence="2">
    <location>
        <begin position="369"/>
        <end position="381"/>
    </location>
</feature>